<evidence type="ECO:0008006" key="5">
    <source>
        <dbReference type="Google" id="ProtNLM"/>
    </source>
</evidence>
<evidence type="ECO:0000256" key="2">
    <source>
        <dbReference type="SAM" id="Phobius"/>
    </source>
</evidence>
<dbReference type="Proteomes" id="UP000698800">
    <property type="component" value="Unassembled WGS sequence"/>
</dbReference>
<dbReference type="OrthoDB" id="5387214at2759"/>
<feature type="transmembrane region" description="Helical" evidence="2">
    <location>
        <begin position="116"/>
        <end position="137"/>
    </location>
</feature>
<keyword evidence="4" id="KW-1185">Reference proteome</keyword>
<evidence type="ECO:0000256" key="1">
    <source>
        <dbReference type="SAM" id="MobiDB-lite"/>
    </source>
</evidence>
<proteinExistence type="predicted"/>
<protein>
    <recommendedName>
        <fullName evidence="5">Transmembrane protein</fullName>
    </recommendedName>
</protein>
<sequence>MLPTIDDVDSTKTLTPTTSHLEKGDSNDPCASSPFYCHPTTRYSFEVQKSEMKPIVSSEEVDLECGIGKTSVECHNTPRKDCSVWPGKHTLIARRRQAKKRDMCNPMRGLTKKQKLCMKILIALLVVAAAVGIGVGISRAVGGGVWKNNNETRPIGDGNHKRSSV</sequence>
<keyword evidence="2" id="KW-1133">Transmembrane helix</keyword>
<gene>
    <name evidence="3" type="ORF">FGG08_003343</name>
</gene>
<name>A0A9P8KY71_9PEZI</name>
<evidence type="ECO:0000313" key="4">
    <source>
        <dbReference type="Proteomes" id="UP000698800"/>
    </source>
</evidence>
<keyword evidence="2" id="KW-0812">Transmembrane</keyword>
<organism evidence="3 4">
    <name type="scientific">Glutinoglossum americanum</name>
    <dbReference type="NCBI Taxonomy" id="1670608"/>
    <lineage>
        <taxon>Eukaryota</taxon>
        <taxon>Fungi</taxon>
        <taxon>Dikarya</taxon>
        <taxon>Ascomycota</taxon>
        <taxon>Pezizomycotina</taxon>
        <taxon>Geoglossomycetes</taxon>
        <taxon>Geoglossales</taxon>
        <taxon>Geoglossaceae</taxon>
        <taxon>Glutinoglossum</taxon>
    </lineage>
</organism>
<accession>A0A9P8KY71</accession>
<evidence type="ECO:0000313" key="3">
    <source>
        <dbReference type="EMBL" id="KAH0542221.1"/>
    </source>
</evidence>
<keyword evidence="2" id="KW-0472">Membrane</keyword>
<dbReference type="AlphaFoldDB" id="A0A9P8KY71"/>
<dbReference type="EMBL" id="JAGHQL010000058">
    <property type="protein sequence ID" value="KAH0542221.1"/>
    <property type="molecule type" value="Genomic_DNA"/>
</dbReference>
<comment type="caution">
    <text evidence="3">The sequence shown here is derived from an EMBL/GenBank/DDBJ whole genome shotgun (WGS) entry which is preliminary data.</text>
</comment>
<feature type="region of interest" description="Disordered" evidence="1">
    <location>
        <begin position="1"/>
        <end position="27"/>
    </location>
</feature>
<reference evidence="3" key="1">
    <citation type="submission" date="2021-03" db="EMBL/GenBank/DDBJ databases">
        <title>Comparative genomics and phylogenomic investigation of the class Geoglossomycetes provide insights into ecological specialization and systematics.</title>
        <authorList>
            <person name="Melie T."/>
            <person name="Pirro S."/>
            <person name="Miller A.N."/>
            <person name="Quandt A."/>
        </authorList>
    </citation>
    <scope>NUCLEOTIDE SEQUENCE</scope>
    <source>
        <strain evidence="3">GBOQ0MN5Z8</strain>
    </source>
</reference>